<accession>A0A8J3ZDY8</accession>
<reference evidence="1" key="1">
    <citation type="submission" date="2021-01" db="EMBL/GenBank/DDBJ databases">
        <title>Whole genome shotgun sequence of Virgisporangium aurantiacum NBRC 16421.</title>
        <authorList>
            <person name="Komaki H."/>
            <person name="Tamura T."/>
        </authorList>
    </citation>
    <scope>NUCLEOTIDE SEQUENCE</scope>
    <source>
        <strain evidence="1">NBRC 16421</strain>
    </source>
</reference>
<dbReference type="AlphaFoldDB" id="A0A8J3ZDY8"/>
<organism evidence="1 2">
    <name type="scientific">Virgisporangium aurantiacum</name>
    <dbReference type="NCBI Taxonomy" id="175570"/>
    <lineage>
        <taxon>Bacteria</taxon>
        <taxon>Bacillati</taxon>
        <taxon>Actinomycetota</taxon>
        <taxon>Actinomycetes</taxon>
        <taxon>Micromonosporales</taxon>
        <taxon>Micromonosporaceae</taxon>
        <taxon>Virgisporangium</taxon>
    </lineage>
</organism>
<evidence type="ECO:0000313" key="2">
    <source>
        <dbReference type="Proteomes" id="UP000612585"/>
    </source>
</evidence>
<name>A0A8J3ZDY8_9ACTN</name>
<evidence type="ECO:0000313" key="1">
    <source>
        <dbReference type="EMBL" id="GIJ59498.1"/>
    </source>
</evidence>
<keyword evidence="2" id="KW-1185">Reference proteome</keyword>
<dbReference type="EMBL" id="BOPG01000047">
    <property type="protein sequence ID" value="GIJ59498.1"/>
    <property type="molecule type" value="Genomic_DNA"/>
</dbReference>
<protein>
    <submittedName>
        <fullName evidence="1">Uncharacterized protein</fullName>
    </submittedName>
</protein>
<dbReference type="Proteomes" id="UP000612585">
    <property type="component" value="Unassembled WGS sequence"/>
</dbReference>
<gene>
    <name evidence="1" type="ORF">Vau01_070140</name>
</gene>
<sequence>MLEMDLERFVAEHSSATSLGLYGSSDPARGLAALDAAARAVGGIPHPDEPNHSLPNWCTAVMREGVPVFHLDMQDNRDYAGRVARILLDSIAAAGADGRLEPYRWPDPGYEADHRAGIFEGERTNLDGRGLLPGFPDGFPVPDDAEPVLAQRLPDGGEHVAWRRDGAPLADYPQRLRAFGCELGPASAGNHTEALGMARLALWRDGAGGTLSLYREPRWPGHPPTRWYASVVWRPTADRPPETVDGPPGGWPGPPEFDAAAARRLAASLVPAEHADGVAMLLAFGEANGVLEPVMRSVGRGPAALTHLAAHAAPFVRPLADRQRAAIRDVSIVLTANWAVAGTTHHVKPPTVAVDADGFRYEATARGRFLTVLDPAGTEVAETVLSILEPARFLQNLLRDLRAGRRPDPGLLARLLADLDPDRVAAATGACWLIPAAAH</sequence>
<proteinExistence type="predicted"/>
<comment type="caution">
    <text evidence="1">The sequence shown here is derived from an EMBL/GenBank/DDBJ whole genome shotgun (WGS) entry which is preliminary data.</text>
</comment>